<dbReference type="PROSITE" id="PS50158">
    <property type="entry name" value="ZF_CCHC"/>
    <property type="match status" value="1"/>
</dbReference>
<dbReference type="SUPFAM" id="SSF57756">
    <property type="entry name" value="Retrovirus zinc finger-like domains"/>
    <property type="match status" value="1"/>
</dbReference>
<evidence type="ECO:0000256" key="5">
    <source>
        <dbReference type="ARBA" id="ARBA00022722"/>
    </source>
</evidence>
<evidence type="ECO:0000259" key="17">
    <source>
        <dbReference type="PROSITE" id="PS50878"/>
    </source>
</evidence>
<dbReference type="InterPro" id="IPR043128">
    <property type="entry name" value="Rev_trsase/Diguanyl_cyclase"/>
</dbReference>
<dbReference type="Gene3D" id="1.10.340.70">
    <property type="match status" value="1"/>
</dbReference>
<dbReference type="InterPro" id="IPR036875">
    <property type="entry name" value="Znf_CCHC_sf"/>
</dbReference>
<dbReference type="PANTHER" id="PTHR37984">
    <property type="entry name" value="PROTEIN CBG26694"/>
    <property type="match status" value="1"/>
</dbReference>
<dbReference type="Proteomes" id="UP000046392">
    <property type="component" value="Unplaced"/>
</dbReference>
<dbReference type="WBParaSite" id="SPAL_0001162900.1">
    <property type="protein sequence ID" value="SPAL_0001162900.1"/>
    <property type="gene ID" value="SPAL_0001162900"/>
</dbReference>
<keyword evidence="14" id="KW-0862">Zinc</keyword>
<dbReference type="GO" id="GO:0003964">
    <property type="term" value="F:RNA-directed DNA polymerase activity"/>
    <property type="evidence" value="ECO:0007669"/>
    <property type="project" value="UniProtKB-KW"/>
</dbReference>
<evidence type="ECO:0000256" key="11">
    <source>
        <dbReference type="ARBA" id="ARBA00022908"/>
    </source>
</evidence>
<evidence type="ECO:0000256" key="7">
    <source>
        <dbReference type="ARBA" id="ARBA00022759"/>
    </source>
</evidence>
<dbReference type="Gene3D" id="3.30.70.270">
    <property type="match status" value="2"/>
</dbReference>
<name>A0A0N5C0V0_STREA</name>
<keyword evidence="5" id="KW-0540">Nuclease</keyword>
<dbReference type="InterPro" id="IPR001969">
    <property type="entry name" value="Aspartic_peptidase_AS"/>
</dbReference>
<dbReference type="GO" id="GO:0019899">
    <property type="term" value="F:enzyme binding"/>
    <property type="evidence" value="ECO:0007669"/>
    <property type="project" value="UniProtKB-ARBA"/>
</dbReference>
<evidence type="ECO:0000313" key="20">
    <source>
        <dbReference type="WBParaSite" id="SPAL_0001162900.1"/>
    </source>
</evidence>
<dbReference type="CDD" id="cd00303">
    <property type="entry name" value="retropepsin_like"/>
    <property type="match status" value="1"/>
</dbReference>
<dbReference type="PROSITE" id="PS00141">
    <property type="entry name" value="ASP_PROTEASE"/>
    <property type="match status" value="1"/>
</dbReference>
<dbReference type="FunFam" id="3.30.70.270:FF:000020">
    <property type="entry name" value="Transposon Tf2-6 polyprotein-like Protein"/>
    <property type="match status" value="1"/>
</dbReference>
<dbReference type="GO" id="GO:0003677">
    <property type="term" value="F:DNA binding"/>
    <property type="evidence" value="ECO:0007669"/>
    <property type="project" value="UniProtKB-KW"/>
</dbReference>
<dbReference type="GO" id="GO:0006508">
    <property type="term" value="P:proteolysis"/>
    <property type="evidence" value="ECO:0007669"/>
    <property type="project" value="UniProtKB-KW"/>
</dbReference>
<dbReference type="Gene3D" id="3.10.10.10">
    <property type="entry name" value="HIV Type 1 Reverse Transcriptase, subunit A, domain 1"/>
    <property type="match status" value="1"/>
</dbReference>
<dbReference type="Pfam" id="PF17921">
    <property type="entry name" value="Integrase_H2C2"/>
    <property type="match status" value="1"/>
</dbReference>
<keyword evidence="14" id="KW-0479">Metal-binding</keyword>
<feature type="domain" description="CCHC-type" evidence="16">
    <location>
        <begin position="201"/>
        <end position="216"/>
    </location>
</feature>
<feature type="domain" description="Reverse transcriptase" evidence="17">
    <location>
        <begin position="499"/>
        <end position="681"/>
    </location>
</feature>
<dbReference type="SUPFAM" id="SSF53098">
    <property type="entry name" value="Ribonuclease H-like"/>
    <property type="match status" value="1"/>
</dbReference>
<keyword evidence="14" id="KW-0863">Zinc-finger</keyword>
<dbReference type="InterPro" id="IPR000477">
    <property type="entry name" value="RT_dom"/>
</dbReference>
<dbReference type="STRING" id="174720.A0A0N5C0V0"/>
<keyword evidence="8" id="KW-0378">Hydrolase</keyword>
<feature type="domain" description="Integrase catalytic" evidence="18">
    <location>
        <begin position="1022"/>
        <end position="1177"/>
    </location>
</feature>
<dbReference type="PROSITE" id="PS50994">
    <property type="entry name" value="INTEGRASE"/>
    <property type="match status" value="1"/>
</dbReference>
<dbReference type="PANTHER" id="PTHR37984:SF9">
    <property type="entry name" value="INTEGRASE CATALYTIC DOMAIN-CONTAINING PROTEIN"/>
    <property type="match status" value="1"/>
</dbReference>
<dbReference type="InterPro" id="IPR050951">
    <property type="entry name" value="Retrovirus_Pol_polyprotein"/>
</dbReference>
<evidence type="ECO:0000256" key="1">
    <source>
        <dbReference type="ARBA" id="ARBA00012493"/>
    </source>
</evidence>
<dbReference type="GO" id="GO:0042575">
    <property type="term" value="C:DNA polymerase complex"/>
    <property type="evidence" value="ECO:0007669"/>
    <property type="project" value="UniProtKB-ARBA"/>
</dbReference>
<evidence type="ECO:0000256" key="4">
    <source>
        <dbReference type="ARBA" id="ARBA00022695"/>
    </source>
</evidence>
<dbReference type="FunFam" id="1.10.340.70:FF:000001">
    <property type="entry name" value="Retrovirus-related Pol polyprotein from transposon gypsy-like Protein"/>
    <property type="match status" value="1"/>
</dbReference>
<dbReference type="Pfam" id="PF00078">
    <property type="entry name" value="RVT_1"/>
    <property type="match status" value="1"/>
</dbReference>
<dbReference type="InterPro" id="IPR043502">
    <property type="entry name" value="DNA/RNA_pol_sf"/>
</dbReference>
<dbReference type="Gene3D" id="3.30.420.10">
    <property type="entry name" value="Ribonuclease H-like superfamily/Ribonuclease H"/>
    <property type="match status" value="1"/>
</dbReference>
<keyword evidence="2" id="KW-0645">Protease</keyword>
<evidence type="ECO:0000313" key="19">
    <source>
        <dbReference type="Proteomes" id="UP000046392"/>
    </source>
</evidence>
<keyword evidence="12" id="KW-0695">RNA-directed DNA polymerase</keyword>
<accession>A0A0N5C0V0</accession>
<evidence type="ECO:0000256" key="2">
    <source>
        <dbReference type="ARBA" id="ARBA00022670"/>
    </source>
</evidence>
<evidence type="ECO:0000256" key="14">
    <source>
        <dbReference type="PROSITE-ProRule" id="PRU00047"/>
    </source>
</evidence>
<evidence type="ECO:0000256" key="9">
    <source>
        <dbReference type="ARBA" id="ARBA00022842"/>
    </source>
</evidence>
<dbReference type="InterPro" id="IPR041588">
    <property type="entry name" value="Integrase_H2C2"/>
</dbReference>
<dbReference type="InterPro" id="IPR001878">
    <property type="entry name" value="Znf_CCHC"/>
</dbReference>
<reference evidence="20" key="1">
    <citation type="submission" date="2017-02" db="UniProtKB">
        <authorList>
            <consortium name="WormBaseParasite"/>
        </authorList>
    </citation>
    <scope>IDENTIFICATION</scope>
</reference>
<keyword evidence="9" id="KW-0460">Magnesium</keyword>
<dbReference type="InterPro" id="IPR021109">
    <property type="entry name" value="Peptidase_aspartic_dom_sf"/>
</dbReference>
<dbReference type="InterPro" id="IPR036397">
    <property type="entry name" value="RNaseH_sf"/>
</dbReference>
<keyword evidence="4" id="KW-0548">Nucleotidyltransferase</keyword>
<keyword evidence="11" id="KW-0229">DNA integration</keyword>
<protein>
    <recommendedName>
        <fullName evidence="1">RNA-directed DNA polymerase</fullName>
        <ecNumber evidence="1">2.7.7.49</ecNumber>
    </recommendedName>
</protein>
<organism evidence="19 20">
    <name type="scientific">Strongyloides papillosus</name>
    <name type="common">Intestinal threadworm</name>
    <dbReference type="NCBI Taxonomy" id="174720"/>
    <lineage>
        <taxon>Eukaryota</taxon>
        <taxon>Metazoa</taxon>
        <taxon>Ecdysozoa</taxon>
        <taxon>Nematoda</taxon>
        <taxon>Chromadorea</taxon>
        <taxon>Rhabditida</taxon>
        <taxon>Tylenchina</taxon>
        <taxon>Panagrolaimomorpha</taxon>
        <taxon>Strongyloidoidea</taxon>
        <taxon>Strongyloididae</taxon>
        <taxon>Strongyloides</taxon>
    </lineage>
</organism>
<proteinExistence type="predicted"/>
<keyword evidence="3" id="KW-0808">Transferase</keyword>
<sequence>MANIGQAWLSVKVYSESDGDLKQYIKRLERLWIVDGLTMDIKKKNALLAMMPESIVEYYEAVAEDDDSYDVAKEKILKKFDGSQSVIVAHNKLKVFKLDWREDKFEASLLEYGQLLKITAQSLNGEELLAHQISQVTQLVSSEEELFRRLLYKNDYSTYKELVSDLHTTLMGCRRMRAGRSILRSSNNLDGKGGYRFKGQCFWCNERGHRESDCKKKALGFPKVINGKDSGKENVKFMNTGYGSNNSSKGTTSAVKEFHDDDDVAGRSHLAIVKMKFKSNGDELNDRVIVPVMLDTGSTVNLVKDSVINNLGYRNKVKNNSVKLSSAFGDIYQAKGCVSMDIEYDGVKRCDDFLIVDDKCFKSNEGLYDAILGVCTMRDIGLDKFMKVLCKLDDKEEPVKMIAQQIQRNSQYYIPDELFLPVEDEIHELANDDKDLPDDVVQLWHEYKDIVSESEYDLGACSIEVPRKVLNGKEFVRPPRFRYNPVQEKELIKLVKELLYSGILVKKETTFVSNFIMVPSKDGIAPPRFAVDLRNLNSCTRIDSYPTKTASELYGYLQEALFYTSIDIAKSFWQLRLHEDDQMYYGVYTPLGTCCFTRVPFGDVNAMPYWQRIYDRIIREAIGDHGISYVDDLVVYSNSSREQHLELVRRMFDTLRKYNLKIRKKKTMVAQNSIKFLGWIISPQGRVPAKSNTEALKSRKIPKDVKDVKKFLGVVGFFRDAIPQFSRIALPLTEMTKDKNKDKFIWSQEADKSFKELIKLVTNPPILKIPEYHKPFHVYCDSSMLAMGAFIGQVDGSGKLRAVRYYSKKWSYVKREKTINLLELQAIAVTLQENVDILGLGKIYLYTDSKVAKAIIESSVDPMFARYVSYIQAYNIVVVKIKGENNCIADDLSRSVCGVGVLDDHCSDDVFPLPNELFIKKQKEDEFVMKLIADNKLVFLNGVAYKKVLRKEGEESKEILLPIMPRQLVQNYLKAIHDEFGHQGVNKLLLMVRKAYTWENQDRDIAEYVKLCKICQQTKGVQDKHPQFQAIDYPLVPWSVISWDVMGPVKPWKLYVVNVVDNQSSETLISGLLNVFSMFGLPRVIRSDNQASLKSQEVVNLMKKLNVRMEHGIPFHKEGNSLVERSFKTMEEIMKREKLESRVNDLHGLVWRTAWLYNSYPNLTTQKSPYEVLFGRPPHLPQDAPKADVAQVEKGFENFYVQMKIGWEIASQKSKDVRESLNARLDNAGVEIKQYNVGDRVWVYRNLNKTEPQWVGPYTVVSQDGAEVLVRKSNKGRNLRTHVKDLKLVLEDPNSENEKGDGVTYSQENLV</sequence>
<dbReference type="Gene3D" id="2.40.70.10">
    <property type="entry name" value="Acid Proteases"/>
    <property type="match status" value="1"/>
</dbReference>
<dbReference type="InterPro" id="IPR041577">
    <property type="entry name" value="RT_RNaseH_2"/>
</dbReference>
<evidence type="ECO:0000256" key="15">
    <source>
        <dbReference type="SAM" id="MobiDB-lite"/>
    </source>
</evidence>
<keyword evidence="19" id="KW-1185">Reference proteome</keyword>
<evidence type="ECO:0000256" key="13">
    <source>
        <dbReference type="ARBA" id="ARBA00023125"/>
    </source>
</evidence>
<evidence type="ECO:0000256" key="10">
    <source>
        <dbReference type="ARBA" id="ARBA00022884"/>
    </source>
</evidence>
<dbReference type="GO" id="GO:0004190">
    <property type="term" value="F:aspartic-type endopeptidase activity"/>
    <property type="evidence" value="ECO:0007669"/>
    <property type="project" value="UniProtKB-KW"/>
</dbReference>
<keyword evidence="6" id="KW-0064">Aspartyl protease</keyword>
<dbReference type="GO" id="GO:0004519">
    <property type="term" value="F:endonuclease activity"/>
    <property type="evidence" value="ECO:0007669"/>
    <property type="project" value="UniProtKB-KW"/>
</dbReference>
<dbReference type="CDD" id="cd01647">
    <property type="entry name" value="RT_LTR"/>
    <property type="match status" value="1"/>
</dbReference>
<feature type="compositionally biased region" description="Basic and acidic residues" evidence="15">
    <location>
        <begin position="1292"/>
        <end position="1301"/>
    </location>
</feature>
<dbReference type="Pfam" id="PF17919">
    <property type="entry name" value="RT_RNaseH_2"/>
    <property type="match status" value="1"/>
</dbReference>
<evidence type="ECO:0000256" key="6">
    <source>
        <dbReference type="ARBA" id="ARBA00022750"/>
    </source>
</evidence>
<evidence type="ECO:0000259" key="16">
    <source>
        <dbReference type="PROSITE" id="PS50158"/>
    </source>
</evidence>
<keyword evidence="10" id="KW-0694">RNA-binding</keyword>
<dbReference type="GO" id="GO:0003723">
    <property type="term" value="F:RNA binding"/>
    <property type="evidence" value="ECO:0007669"/>
    <property type="project" value="UniProtKB-KW"/>
</dbReference>
<keyword evidence="7" id="KW-0255">Endonuclease</keyword>
<evidence type="ECO:0000256" key="3">
    <source>
        <dbReference type="ARBA" id="ARBA00022679"/>
    </source>
</evidence>
<dbReference type="InterPro" id="IPR012337">
    <property type="entry name" value="RNaseH-like_sf"/>
</dbReference>
<evidence type="ECO:0000256" key="8">
    <source>
        <dbReference type="ARBA" id="ARBA00022801"/>
    </source>
</evidence>
<dbReference type="EC" id="2.7.7.49" evidence="1"/>
<dbReference type="InterPro" id="IPR001584">
    <property type="entry name" value="Integrase_cat-core"/>
</dbReference>
<dbReference type="PROSITE" id="PS50878">
    <property type="entry name" value="RT_POL"/>
    <property type="match status" value="1"/>
</dbReference>
<keyword evidence="13" id="KW-0238">DNA-binding</keyword>
<evidence type="ECO:0000256" key="12">
    <source>
        <dbReference type="ARBA" id="ARBA00022918"/>
    </source>
</evidence>
<dbReference type="SUPFAM" id="SSF56672">
    <property type="entry name" value="DNA/RNA polymerases"/>
    <property type="match status" value="1"/>
</dbReference>
<evidence type="ECO:0000259" key="18">
    <source>
        <dbReference type="PROSITE" id="PS50994"/>
    </source>
</evidence>
<dbReference type="GO" id="GO:0008270">
    <property type="term" value="F:zinc ion binding"/>
    <property type="evidence" value="ECO:0007669"/>
    <property type="project" value="UniProtKB-KW"/>
</dbReference>
<feature type="region of interest" description="Disordered" evidence="15">
    <location>
        <begin position="1292"/>
        <end position="1311"/>
    </location>
</feature>
<dbReference type="GO" id="GO:0015074">
    <property type="term" value="P:DNA integration"/>
    <property type="evidence" value="ECO:0007669"/>
    <property type="project" value="UniProtKB-KW"/>
</dbReference>